<evidence type="ECO:0000313" key="5">
    <source>
        <dbReference type="RefSeq" id="XP_071925044.1"/>
    </source>
</evidence>
<organism evidence="3 4">
    <name type="scientific">Coffea arabica</name>
    <name type="common">Arabian coffee</name>
    <dbReference type="NCBI Taxonomy" id="13443"/>
    <lineage>
        <taxon>Eukaryota</taxon>
        <taxon>Viridiplantae</taxon>
        <taxon>Streptophyta</taxon>
        <taxon>Embryophyta</taxon>
        <taxon>Tracheophyta</taxon>
        <taxon>Spermatophyta</taxon>
        <taxon>Magnoliopsida</taxon>
        <taxon>eudicotyledons</taxon>
        <taxon>Gunneridae</taxon>
        <taxon>Pentapetalae</taxon>
        <taxon>asterids</taxon>
        <taxon>lamiids</taxon>
        <taxon>Gentianales</taxon>
        <taxon>Rubiaceae</taxon>
        <taxon>Ixoroideae</taxon>
        <taxon>Gardenieae complex</taxon>
        <taxon>Bertiereae - Coffeeae clade</taxon>
        <taxon>Coffeeae</taxon>
        <taxon>Coffea</taxon>
    </lineage>
</organism>
<dbReference type="GeneID" id="113715144"/>
<keyword evidence="3" id="KW-1185">Reference proteome</keyword>
<dbReference type="Pfam" id="PF01535">
    <property type="entry name" value="PPR"/>
    <property type="match status" value="9"/>
</dbReference>
<dbReference type="GO" id="GO:0005654">
    <property type="term" value="C:nucleoplasm"/>
    <property type="evidence" value="ECO:0007669"/>
    <property type="project" value="UniProtKB-SubCell"/>
</dbReference>
<sequence length="779" mass="88106">MYGFEFDEECFKDMRPAAIPGFNRAIPHKSTNDAIAGHLNRRGQQDVFQLNLKITQLAKRGDIDEAVRVFNAIAHPNAVTYNSMISAYAKNGRISEACALFNRMPFKNLISWNTMMSGYLYNDYFKEAADLFDKMRRRDSFTYSLMITCYARSGFVEKARRIFDSMPDKSCAACWNALITGYVKNGMLSDGRKLFNEMPVRNLVSWNTMLSGYTRSGQMCLAAKFFEVMEEKDWVSWNLVLEGYTQAGDLHAAREFFERIPNPSVVSWATMLSGLARHGHLSEAEGFFNNMTERNVVAWNVMLAAYIQNCKVDKAVELFNEMPEKDAISWTTIISGHVRIGQLEEAKKLLDRMPYENVGSQTAMILGFIQNNRMDDARQIFDRMRKRDTVCWNTMIAGYAQHGRMDEAFDLFQNMAPKKIDTWNTMIAGYAQVGKMERALELLEQIEEKNVVSWNSIISGYAQNGLYMDALKSILLMIRDGKKPDQSTFASGLRVCASLAAEQFGQQLHHIVVKNGYMKDMLVSNALITMYAKCGSILSARDVFSDVDNLDVVSWNSLIAGYALNGYGIEAFKLFQEMEGYAVNPDQVTFVGVLSACNHAGLVSAGLTLFNCMTQKYGIEPLAEHYTCMVDMLGRAGRLEEAFELVRKMKVQATAGIWGALLGACRLHKNVMLADFAARKLFEIEPHKTSSLVLLSNVYAQSGRWDEVDRVRNFLNQNGIEKEPGCSWIEDQCQISVFQSDDYSWPKTAEMYRALQILTTQIMELSCLNSIECTLLDVG</sequence>
<dbReference type="Proteomes" id="UP001652660">
    <property type="component" value="Chromosome 10c"/>
</dbReference>
<evidence type="ECO:0000256" key="2">
    <source>
        <dbReference type="PROSITE-ProRule" id="PRU00708"/>
    </source>
</evidence>
<evidence type="ECO:0000313" key="4">
    <source>
        <dbReference type="RefSeq" id="XP_027095161.2"/>
    </source>
</evidence>
<feature type="repeat" description="PPR" evidence="2">
    <location>
        <begin position="388"/>
        <end position="422"/>
    </location>
</feature>
<dbReference type="NCBIfam" id="TIGR00756">
    <property type="entry name" value="PPR"/>
    <property type="match status" value="14"/>
</dbReference>
<accession>A0A6P6UXL1</accession>
<dbReference type="RefSeq" id="XP_027095161.2">
    <property type="nucleotide sequence ID" value="XM_027239360.2"/>
</dbReference>
<dbReference type="GO" id="GO:0003723">
    <property type="term" value="F:RNA binding"/>
    <property type="evidence" value="ECO:0007669"/>
    <property type="project" value="UniProtKB-UniRule"/>
</dbReference>
<feature type="repeat" description="PPR" evidence="2">
    <location>
        <begin position="139"/>
        <end position="173"/>
    </location>
</feature>
<dbReference type="SUPFAM" id="SSF48452">
    <property type="entry name" value="TPR-like"/>
    <property type="match status" value="2"/>
</dbReference>
<dbReference type="PANTHER" id="PTHR47925">
    <property type="entry name" value="OS01G0913400 PROTEIN-RELATED"/>
    <property type="match status" value="1"/>
</dbReference>
<feature type="repeat" description="PPR" evidence="2">
    <location>
        <begin position="326"/>
        <end position="360"/>
    </location>
</feature>
<dbReference type="Gene3D" id="1.25.40.10">
    <property type="entry name" value="Tetratricopeptide repeat domain"/>
    <property type="match status" value="6"/>
</dbReference>
<evidence type="ECO:0008006" key="6">
    <source>
        <dbReference type="Google" id="ProtNLM"/>
    </source>
</evidence>
<feature type="repeat" description="PPR" evidence="2">
    <location>
        <begin position="551"/>
        <end position="585"/>
    </location>
</feature>
<dbReference type="PROSITE" id="PS51375">
    <property type="entry name" value="PPR"/>
    <property type="match status" value="9"/>
</dbReference>
<feature type="repeat" description="PPR" evidence="2">
    <location>
        <begin position="450"/>
        <end position="484"/>
    </location>
</feature>
<feature type="repeat" description="PPR" evidence="2">
    <location>
        <begin position="622"/>
        <end position="652"/>
    </location>
</feature>
<dbReference type="AlphaFoldDB" id="A0A6P6UXL1"/>
<name>A0A6P6UXL1_COFAR</name>
<reference evidence="4 5" key="2">
    <citation type="submission" date="2025-05" db="UniProtKB">
        <authorList>
            <consortium name="RefSeq"/>
        </authorList>
    </citation>
    <scope>IDENTIFICATION</scope>
    <source>
        <tissue evidence="4 5">Leaves</tissue>
    </source>
</reference>
<gene>
    <name evidence="4 5" type="primary">LOC113715144</name>
</gene>
<proteinExistence type="predicted"/>
<dbReference type="PANTHER" id="PTHR47925:SF48">
    <property type="entry name" value="PENTACOTRIPEPTIDE-REPEAT REGION OF PRORP DOMAIN-CONTAINING PROTEIN"/>
    <property type="match status" value="1"/>
</dbReference>
<keyword evidence="1" id="KW-0677">Repeat</keyword>
<dbReference type="Pfam" id="PF13041">
    <property type="entry name" value="PPR_2"/>
    <property type="match status" value="3"/>
</dbReference>
<dbReference type="InterPro" id="IPR002885">
    <property type="entry name" value="PPR_rpt"/>
</dbReference>
<dbReference type="RefSeq" id="XP_071925044.1">
    <property type="nucleotide sequence ID" value="XM_072068943.1"/>
</dbReference>
<dbReference type="Pfam" id="PF20431">
    <property type="entry name" value="E_motif"/>
    <property type="match status" value="1"/>
</dbReference>
<feature type="repeat" description="PPR" evidence="2">
    <location>
        <begin position="202"/>
        <end position="236"/>
    </location>
</feature>
<evidence type="ECO:0000313" key="3">
    <source>
        <dbReference type="Proteomes" id="UP001652660"/>
    </source>
</evidence>
<evidence type="ECO:0000256" key="1">
    <source>
        <dbReference type="ARBA" id="ARBA00022737"/>
    </source>
</evidence>
<feature type="repeat" description="PPR" evidence="2">
    <location>
        <begin position="77"/>
        <end position="111"/>
    </location>
</feature>
<reference evidence="3" key="1">
    <citation type="journal article" date="2025" name="Foods">
        <title>Unveiling the Microbial Signatures of Arabica Coffee Cherries: Insights into Ripeness Specific Diversity, Functional Traits, and Implications for Quality and Safety.</title>
        <authorList>
            <consortium name="RefSeq"/>
            <person name="Tenea G.N."/>
            <person name="Cifuentes V."/>
            <person name="Reyes P."/>
            <person name="Cevallos-Vallejos M."/>
        </authorList>
    </citation>
    <scope>NUCLEOTIDE SEQUENCE [LARGE SCALE GENOMIC DNA]</scope>
</reference>
<feature type="repeat" description="PPR" evidence="2">
    <location>
        <begin position="264"/>
        <end position="298"/>
    </location>
</feature>
<dbReference type="InterPro" id="IPR011990">
    <property type="entry name" value="TPR-like_helical_dom_sf"/>
</dbReference>
<dbReference type="OrthoDB" id="10259687at2759"/>
<protein>
    <recommendedName>
        <fullName evidence="6">Pentatricopeptide repeat-containing protein At2g35030, mitochondrial-like</fullName>
    </recommendedName>
</protein>
<dbReference type="InterPro" id="IPR046848">
    <property type="entry name" value="E_motif"/>
</dbReference>
<dbReference type="Pfam" id="PF12854">
    <property type="entry name" value="PPR_1"/>
    <property type="match status" value="2"/>
</dbReference>